<accession>A0A7C4LRT0</accession>
<evidence type="ECO:0000313" key="4">
    <source>
        <dbReference type="EMBL" id="HGT40251.1"/>
    </source>
</evidence>
<feature type="compositionally biased region" description="Low complexity" evidence="1">
    <location>
        <begin position="780"/>
        <end position="789"/>
    </location>
</feature>
<dbReference type="EMBL" id="DSVQ01000016">
    <property type="protein sequence ID" value="HGT40251.1"/>
    <property type="molecule type" value="Genomic_DNA"/>
</dbReference>
<dbReference type="InterPro" id="IPR007280">
    <property type="entry name" value="Peptidase_C_arc/bac"/>
</dbReference>
<dbReference type="Gene3D" id="2.60.120.380">
    <property type="match status" value="2"/>
</dbReference>
<feature type="region of interest" description="Disordered" evidence="1">
    <location>
        <begin position="768"/>
        <end position="799"/>
    </location>
</feature>
<gene>
    <name evidence="4" type="ORF">ENS64_13465</name>
</gene>
<proteinExistence type="predicted"/>
<keyword evidence="2" id="KW-0732">Signal</keyword>
<name>A0A7C4LRT0_9PLAN</name>
<protein>
    <submittedName>
        <fullName evidence="4">Peptidase</fullName>
    </submittedName>
</protein>
<dbReference type="SUPFAM" id="SSF81296">
    <property type="entry name" value="E set domains"/>
    <property type="match status" value="1"/>
</dbReference>
<dbReference type="InterPro" id="IPR014756">
    <property type="entry name" value="Ig_E-set"/>
</dbReference>
<dbReference type="Gene3D" id="2.60.40.10">
    <property type="entry name" value="Immunoglobulins"/>
    <property type="match status" value="1"/>
</dbReference>
<dbReference type="AlphaFoldDB" id="A0A7C4LRT0"/>
<evidence type="ECO:0000259" key="3">
    <source>
        <dbReference type="Pfam" id="PF04151"/>
    </source>
</evidence>
<feature type="chain" id="PRO_5027886235" evidence="2">
    <location>
        <begin position="34"/>
        <end position="829"/>
    </location>
</feature>
<dbReference type="SUPFAM" id="SSF89260">
    <property type="entry name" value="Collagen-binding domain"/>
    <property type="match status" value="1"/>
</dbReference>
<comment type="caution">
    <text evidence="4">The sequence shown here is derived from an EMBL/GenBank/DDBJ whole genome shotgun (WGS) entry which is preliminary data.</text>
</comment>
<feature type="signal peptide" evidence="2">
    <location>
        <begin position="1"/>
        <end position="33"/>
    </location>
</feature>
<reference evidence="4" key="1">
    <citation type="journal article" date="2020" name="mSystems">
        <title>Genome- and Community-Level Interaction Insights into Carbon Utilization and Element Cycling Functions of Hydrothermarchaeota in Hydrothermal Sediment.</title>
        <authorList>
            <person name="Zhou Z."/>
            <person name="Liu Y."/>
            <person name="Xu W."/>
            <person name="Pan J."/>
            <person name="Luo Z.H."/>
            <person name="Li M."/>
        </authorList>
    </citation>
    <scope>NUCLEOTIDE SEQUENCE [LARGE SCALE GENOMIC DNA]</scope>
    <source>
        <strain evidence="4">SpSt-508</strain>
    </source>
</reference>
<dbReference type="Pfam" id="PF04151">
    <property type="entry name" value="PPC"/>
    <property type="match status" value="1"/>
</dbReference>
<organism evidence="4">
    <name type="scientific">Schlesneria paludicola</name>
    <dbReference type="NCBI Taxonomy" id="360056"/>
    <lineage>
        <taxon>Bacteria</taxon>
        <taxon>Pseudomonadati</taxon>
        <taxon>Planctomycetota</taxon>
        <taxon>Planctomycetia</taxon>
        <taxon>Planctomycetales</taxon>
        <taxon>Planctomycetaceae</taxon>
        <taxon>Schlesneria</taxon>
    </lineage>
</organism>
<dbReference type="InterPro" id="IPR013783">
    <property type="entry name" value="Ig-like_fold"/>
</dbReference>
<evidence type="ECO:0000256" key="2">
    <source>
        <dbReference type="SAM" id="SignalP"/>
    </source>
</evidence>
<feature type="domain" description="Peptidase C-terminal archaeal/bacterial" evidence="3">
    <location>
        <begin position="343"/>
        <end position="411"/>
    </location>
</feature>
<sequence length="829" mass="88235">MPDPRRTVPTVQCLRGIALVCLLGLSWAAELHAAAPQLSQIIPRGAQRGTEVEFTLSGARLEDAQELMVYEPGLEVVALNVVDGANVKVRLRIAADCPLGTKHVRLRTASGISDMRTFRVGALPSVAEVEPNNEFAKPQPVPLNCTVEGNITNEDVDYFVVEAKQGDRITAEVEGIRLGDSLFDAYVAILNEQRFELSTSDDAALVYQDGIASIIAPEDGKYIVQIRETSYGAGNWYRCHIGTFPRPRAVIPAGGKPGETVAVRFLGDVAGELSQAVTVPSGHGADDVEIFAADAHGISPSGLRFRVSPLDNIVEQEPNDGVAQATRGPTIAAYNGVLQSKGDVDYFGFTATKGQVLDIHVYGRRLRSEIDPVLYVHNPQGANVAGNDDTGGPDSFVRFTAPADGEFFVSVLDHLGRGGEAYHYRVEITPVAPSLGLSVNEFVQYQEPKLVVPQGNRCPVLIAATRRDFGGPLEFHGENLPPGVTLEAFALAPDQAVAQVLLVAAPDAPVGATLGQIVGKLAEPNQPHLQVTGLTRQDCVMVRGQNNVPFFVERLPALAIGVAQKAPFTLQVVEPKVPLVQNGQMKLKVVATREEGFTAPIKVEVLLNPPGVNSSREVSIAEGQTEALIDLNAAGNAQVKEHKIAVRGEATVGNGPVMVCSPMVSLHVAEPYVKLAFQPAAVEQGQETELVVKVETTRPFEGLAQVTLLGLPNKVAAAPLEFPPDAKELVFKVKAEADAPPGMNKNLFCQVVVTEQGEPISHNLGAGQLRVDQPLPPKANTPAVAAQAAPQPPGAAPKRLTRLEQLRLEAKQRLEAQNAGGEAKSAGSP</sequence>
<evidence type="ECO:0000256" key="1">
    <source>
        <dbReference type="SAM" id="MobiDB-lite"/>
    </source>
</evidence>